<keyword evidence="4" id="KW-1003">Cell membrane</keyword>
<gene>
    <name evidence="15" type="ORF">SAMN04488050_11299</name>
</gene>
<evidence type="ECO:0000256" key="3">
    <source>
        <dbReference type="ARBA" id="ARBA00022448"/>
    </source>
</evidence>
<evidence type="ECO:0000256" key="7">
    <source>
        <dbReference type="ARBA" id="ARBA00022723"/>
    </source>
</evidence>
<comment type="similarity">
    <text evidence="12">Belongs to the cytochrome b561 family.</text>
</comment>
<evidence type="ECO:0000313" key="15">
    <source>
        <dbReference type="EMBL" id="SFT15723.1"/>
    </source>
</evidence>
<evidence type="ECO:0000256" key="13">
    <source>
        <dbReference type="SAM" id="Phobius"/>
    </source>
</evidence>
<dbReference type="OrthoDB" id="1247465at2"/>
<keyword evidence="5" id="KW-0349">Heme</keyword>
<dbReference type="AlphaFoldDB" id="A0A1I6VPR1"/>
<dbReference type="Pfam" id="PF04264">
    <property type="entry name" value="YceI"/>
    <property type="match status" value="1"/>
</dbReference>
<dbReference type="SUPFAM" id="SSF81342">
    <property type="entry name" value="Transmembrane di-heme cytochromes"/>
    <property type="match status" value="1"/>
</dbReference>
<dbReference type="Pfam" id="PF01292">
    <property type="entry name" value="Ni_hydr_CYTB"/>
    <property type="match status" value="1"/>
</dbReference>
<keyword evidence="10" id="KW-0408">Iron</keyword>
<dbReference type="Proteomes" id="UP000199392">
    <property type="component" value="Unassembled WGS sequence"/>
</dbReference>
<feature type="transmembrane region" description="Helical" evidence="13">
    <location>
        <begin position="96"/>
        <end position="114"/>
    </location>
</feature>
<dbReference type="RefSeq" id="WP_092428591.1">
    <property type="nucleotide sequence ID" value="NZ_FNCL01000012.1"/>
</dbReference>
<dbReference type="GO" id="GO:0022904">
    <property type="term" value="P:respiratory electron transport chain"/>
    <property type="evidence" value="ECO:0007669"/>
    <property type="project" value="InterPro"/>
</dbReference>
<dbReference type="InterPro" id="IPR016174">
    <property type="entry name" value="Di-haem_cyt_TM"/>
</dbReference>
<dbReference type="InterPro" id="IPR036761">
    <property type="entry name" value="TTHA0802/YceI-like_sf"/>
</dbReference>
<keyword evidence="3" id="KW-0813">Transport</keyword>
<keyword evidence="11 13" id="KW-0472">Membrane</keyword>
<keyword evidence="8" id="KW-0249">Electron transport</keyword>
<proteinExistence type="inferred from homology"/>
<dbReference type="GO" id="GO:0020037">
    <property type="term" value="F:heme binding"/>
    <property type="evidence" value="ECO:0007669"/>
    <property type="project" value="TreeGrafter"/>
</dbReference>
<keyword evidence="6 13" id="KW-0812">Transmembrane</keyword>
<dbReference type="InterPro" id="IPR052168">
    <property type="entry name" value="Cytochrome_b561_oxidase"/>
</dbReference>
<dbReference type="STRING" id="311180.SAMN04488050_11299"/>
<protein>
    <submittedName>
        <fullName evidence="15">Cytochrome b561</fullName>
    </submittedName>
</protein>
<evidence type="ECO:0000256" key="9">
    <source>
        <dbReference type="ARBA" id="ARBA00022989"/>
    </source>
</evidence>
<evidence type="ECO:0000256" key="8">
    <source>
        <dbReference type="ARBA" id="ARBA00022982"/>
    </source>
</evidence>
<evidence type="ECO:0000256" key="10">
    <source>
        <dbReference type="ARBA" id="ARBA00023004"/>
    </source>
</evidence>
<dbReference type="GO" id="GO:0009055">
    <property type="term" value="F:electron transfer activity"/>
    <property type="evidence" value="ECO:0007669"/>
    <property type="project" value="InterPro"/>
</dbReference>
<name>A0A1I6VPR1_9RHOB</name>
<keyword evidence="9 13" id="KW-1133">Transmembrane helix</keyword>
<keyword evidence="16" id="KW-1185">Reference proteome</keyword>
<evidence type="ECO:0000256" key="1">
    <source>
        <dbReference type="ARBA" id="ARBA00001970"/>
    </source>
</evidence>
<dbReference type="Gene3D" id="1.20.950.20">
    <property type="entry name" value="Transmembrane di-heme cytochromes, Chain C"/>
    <property type="match status" value="1"/>
</dbReference>
<evidence type="ECO:0000256" key="4">
    <source>
        <dbReference type="ARBA" id="ARBA00022475"/>
    </source>
</evidence>
<feature type="transmembrane region" description="Helical" evidence="13">
    <location>
        <begin position="202"/>
        <end position="222"/>
    </location>
</feature>
<dbReference type="PANTHER" id="PTHR30529:SF1">
    <property type="entry name" value="CYTOCHROME B561 HOMOLOG 2"/>
    <property type="match status" value="1"/>
</dbReference>
<dbReference type="SMART" id="SM00867">
    <property type="entry name" value="YceI"/>
    <property type="match status" value="1"/>
</dbReference>
<sequence length="396" mass="42049">MSLANTKTAYGAVTRSLHWLTALGILIMIPLGWIAHLAPWSTEAELTTKAQLFSVHKTIGVALFVLALARILWALTQPKPAPLHPERRAENFAAETVHWLLYSTLVIVPLSGWVEHAATEGFAPILWPFGQDLPFVPNSDSVAETAASVHFLSQWLLVASLMLHVAGALKHAVIDRDGTLARMLKGASAGTPAAGHRAFRPLVLAVAAWAALIGGGAAAGMFTSESTPETPKLEAAQSDWQVTEGTLGISLVQMGKQIEGSFADWTAEIAFEPRETPGKAGDVTVQIAIPTLTLGSVSKQALGADFFNAEEHPTATFAAEIVRTEAGYEAQGTLALKGTEVPVTLPFELTLDGDTATMQGATTLDRRDYAIGDSMADPGQLSFEVQVNVALTATRN</sequence>
<evidence type="ECO:0000256" key="2">
    <source>
        <dbReference type="ARBA" id="ARBA00004651"/>
    </source>
</evidence>
<evidence type="ECO:0000256" key="12">
    <source>
        <dbReference type="ARBA" id="ARBA00037975"/>
    </source>
</evidence>
<dbReference type="InterPro" id="IPR011577">
    <property type="entry name" value="Cyt_b561_bac/Ni-Hgenase"/>
</dbReference>
<keyword evidence="7" id="KW-0479">Metal-binding</keyword>
<comment type="subcellular location">
    <subcellularLocation>
        <location evidence="2">Cell membrane</location>
        <topology evidence="2">Multi-pass membrane protein</topology>
    </subcellularLocation>
</comment>
<feature type="transmembrane region" description="Helical" evidence="13">
    <location>
        <begin position="17"/>
        <end position="38"/>
    </location>
</feature>
<feature type="transmembrane region" description="Helical" evidence="13">
    <location>
        <begin position="155"/>
        <end position="173"/>
    </location>
</feature>
<evidence type="ECO:0000313" key="16">
    <source>
        <dbReference type="Proteomes" id="UP000199392"/>
    </source>
</evidence>
<accession>A0A1I6VPR1</accession>
<dbReference type="InterPro" id="IPR007372">
    <property type="entry name" value="Lipid/polyisoprenoid-bd_YceI"/>
</dbReference>
<dbReference type="GO" id="GO:0005886">
    <property type="term" value="C:plasma membrane"/>
    <property type="evidence" value="ECO:0007669"/>
    <property type="project" value="UniProtKB-SubCell"/>
</dbReference>
<dbReference type="PANTHER" id="PTHR30529">
    <property type="entry name" value="CYTOCHROME B561"/>
    <property type="match status" value="1"/>
</dbReference>
<evidence type="ECO:0000256" key="11">
    <source>
        <dbReference type="ARBA" id="ARBA00023136"/>
    </source>
</evidence>
<comment type="cofactor">
    <cofactor evidence="1">
        <name>heme b</name>
        <dbReference type="ChEBI" id="CHEBI:60344"/>
    </cofactor>
</comment>
<dbReference type="Gene3D" id="2.40.128.110">
    <property type="entry name" value="Lipid/polyisoprenoid-binding, YceI-like"/>
    <property type="match status" value="1"/>
</dbReference>
<evidence type="ECO:0000256" key="6">
    <source>
        <dbReference type="ARBA" id="ARBA00022692"/>
    </source>
</evidence>
<dbReference type="GO" id="GO:0046872">
    <property type="term" value="F:metal ion binding"/>
    <property type="evidence" value="ECO:0007669"/>
    <property type="project" value="UniProtKB-KW"/>
</dbReference>
<organism evidence="15 16">
    <name type="scientific">Alloyangia pacifica</name>
    <dbReference type="NCBI Taxonomy" id="311180"/>
    <lineage>
        <taxon>Bacteria</taxon>
        <taxon>Pseudomonadati</taxon>
        <taxon>Pseudomonadota</taxon>
        <taxon>Alphaproteobacteria</taxon>
        <taxon>Rhodobacterales</taxon>
        <taxon>Roseobacteraceae</taxon>
        <taxon>Alloyangia</taxon>
    </lineage>
</organism>
<evidence type="ECO:0000259" key="14">
    <source>
        <dbReference type="SMART" id="SM00867"/>
    </source>
</evidence>
<feature type="transmembrane region" description="Helical" evidence="13">
    <location>
        <begin position="58"/>
        <end position="75"/>
    </location>
</feature>
<evidence type="ECO:0000256" key="5">
    <source>
        <dbReference type="ARBA" id="ARBA00022617"/>
    </source>
</evidence>
<dbReference type="EMBL" id="FOZW01000012">
    <property type="protein sequence ID" value="SFT15723.1"/>
    <property type="molecule type" value="Genomic_DNA"/>
</dbReference>
<dbReference type="SUPFAM" id="SSF101874">
    <property type="entry name" value="YceI-like"/>
    <property type="match status" value="1"/>
</dbReference>
<reference evidence="16" key="1">
    <citation type="submission" date="2016-10" db="EMBL/GenBank/DDBJ databases">
        <authorList>
            <person name="Varghese N."/>
            <person name="Submissions S."/>
        </authorList>
    </citation>
    <scope>NUCLEOTIDE SEQUENCE [LARGE SCALE GENOMIC DNA]</scope>
    <source>
        <strain evidence="16">DSM 26894</strain>
    </source>
</reference>
<feature type="domain" description="Lipid/polyisoprenoid-binding YceI-like" evidence="14">
    <location>
        <begin position="239"/>
        <end position="394"/>
    </location>
</feature>